<accession>A0ABV5NH36</accession>
<evidence type="ECO:0000313" key="2">
    <source>
        <dbReference type="Proteomes" id="UP001589568"/>
    </source>
</evidence>
<name>A0ABV5NH36_9ACTN</name>
<keyword evidence="2" id="KW-1185">Reference proteome</keyword>
<dbReference type="Proteomes" id="UP001589568">
    <property type="component" value="Unassembled WGS sequence"/>
</dbReference>
<protein>
    <submittedName>
        <fullName evidence="1">Uncharacterized protein</fullName>
    </submittedName>
</protein>
<evidence type="ECO:0000313" key="1">
    <source>
        <dbReference type="EMBL" id="MFB9469603.1"/>
    </source>
</evidence>
<gene>
    <name evidence="1" type="ORF">ACFFR3_08795</name>
</gene>
<sequence>MRFAIAYREREFRLWSYVPSHSRLLLRSGRETSGTTRIDIAFGDVSAVSLPVLMDGLTVEQPDAQATHDVAARLGPRAQLDDLLILRGHGYHGYVLASLVEVDESDRPLWEPDKWGICSPG</sequence>
<comment type="caution">
    <text evidence="1">The sequence shown here is derived from an EMBL/GenBank/DDBJ whole genome shotgun (WGS) entry which is preliminary data.</text>
</comment>
<proteinExistence type="predicted"/>
<reference evidence="1 2" key="1">
    <citation type="submission" date="2024-09" db="EMBL/GenBank/DDBJ databases">
        <authorList>
            <person name="Sun Q."/>
            <person name="Mori K."/>
        </authorList>
    </citation>
    <scope>NUCLEOTIDE SEQUENCE [LARGE SCALE GENOMIC DNA]</scope>
    <source>
        <strain evidence="1 2">JCM 3324</strain>
    </source>
</reference>
<dbReference type="EMBL" id="JBHMCF010000008">
    <property type="protein sequence ID" value="MFB9469603.1"/>
    <property type="molecule type" value="Genomic_DNA"/>
</dbReference>
<organism evidence="1 2">
    <name type="scientific">Nonomuraea salmonea</name>
    <dbReference type="NCBI Taxonomy" id="46181"/>
    <lineage>
        <taxon>Bacteria</taxon>
        <taxon>Bacillati</taxon>
        <taxon>Actinomycetota</taxon>
        <taxon>Actinomycetes</taxon>
        <taxon>Streptosporangiales</taxon>
        <taxon>Streptosporangiaceae</taxon>
        <taxon>Nonomuraea</taxon>
    </lineage>
</organism>
<dbReference type="RefSeq" id="WP_364912213.1">
    <property type="nucleotide sequence ID" value="NZ_JBHMCF010000008.1"/>
</dbReference>